<sequence>MTQGTWVISLPTGPAAWGLGLLVLVTAVSVYAAWRRLGRRSPARWLLVAVLNIGAALALAAWLAPPQRLASADATVTLLTEGAPTTAERPSGSVFALPGVGIEPGMTRLALAAQLPLRQPGLGHLVVEGHGLDADEWAQLPASVGIDFEPPALEGLVEPAWPRRLFIGEPLGVTGRYHADSPDAVATVTLLDPAGTRVAESSVRAGAAFSLSAVPRATGLYSYRLELHRGDRVIDHAPVNVEVTGGKPVRIGVLQSAPSFETRHLQQWAGGHGSTLSIDTTISRDRRLDQGINRDAGARLSPSWLAELDLLVMDGRRWASLDAGQRDGLESAVADGLGLLLLADDDFEPGTLFARYSLAREAEPRESAHPLVPGFQGDIALPLLGRRLVANDSHTLTADEQGQELEAWHGHGLGRVAISVLRERHRWRTAGRDDLYTAYWGHVLGTLARPDDRGRLAPPSPDSLARPSLVHHICRQTPQATDNTALDIAGRLRVAPVAGGQAIESTLAFNPATGPLGCIAFWPQSSGWHRVDWIAPGTDEPIPQGHEYVHAEDEWRTAGRWARQQATFRRMDHSEPAQVSDPNTARVPLAPDGPWWLFLFCAAALWVERKQDDDQSMAEGRSRGV</sequence>
<dbReference type="EMBL" id="VYXP01000005">
    <property type="protein sequence ID" value="KAA9131454.1"/>
    <property type="molecule type" value="Genomic_DNA"/>
</dbReference>
<dbReference type="Proteomes" id="UP000325372">
    <property type="component" value="Unassembled WGS sequence"/>
</dbReference>
<evidence type="ECO:0000313" key="2">
    <source>
        <dbReference type="EMBL" id="KAA9131454.1"/>
    </source>
</evidence>
<feature type="transmembrane region" description="Helical" evidence="1">
    <location>
        <begin position="46"/>
        <end position="64"/>
    </location>
</feature>
<reference evidence="2 3" key="1">
    <citation type="submission" date="2019-09" db="EMBL/GenBank/DDBJ databases">
        <title>Wenzhouxiangella sp. Genome sequencing and assembly.</title>
        <authorList>
            <person name="Zhang R."/>
        </authorList>
    </citation>
    <scope>NUCLEOTIDE SEQUENCE [LARGE SCALE GENOMIC DNA]</scope>
    <source>
        <strain evidence="2 3">W260</strain>
    </source>
</reference>
<dbReference type="SUPFAM" id="SSF52317">
    <property type="entry name" value="Class I glutamine amidotransferase-like"/>
    <property type="match status" value="1"/>
</dbReference>
<evidence type="ECO:0000256" key="1">
    <source>
        <dbReference type="SAM" id="Phobius"/>
    </source>
</evidence>
<evidence type="ECO:0000313" key="3">
    <source>
        <dbReference type="Proteomes" id="UP000325372"/>
    </source>
</evidence>
<gene>
    <name evidence="2" type="ORF">F3N42_09045</name>
</gene>
<comment type="caution">
    <text evidence="2">The sequence shown here is derived from an EMBL/GenBank/DDBJ whole genome shotgun (WGS) entry which is preliminary data.</text>
</comment>
<dbReference type="AlphaFoldDB" id="A0A5N0TAJ6"/>
<name>A0A5N0TAJ6_9GAMM</name>
<proteinExistence type="predicted"/>
<protein>
    <recommendedName>
        <fullName evidence="4">Carboxypeptidase regulatory-like domain-containing protein</fullName>
    </recommendedName>
</protein>
<dbReference type="RefSeq" id="WP_150864104.1">
    <property type="nucleotide sequence ID" value="NZ_VYXP01000005.1"/>
</dbReference>
<keyword evidence="1" id="KW-0812">Transmembrane</keyword>
<evidence type="ECO:0008006" key="4">
    <source>
        <dbReference type="Google" id="ProtNLM"/>
    </source>
</evidence>
<keyword evidence="1" id="KW-1133">Transmembrane helix</keyword>
<keyword evidence="3" id="KW-1185">Reference proteome</keyword>
<organism evidence="2 3">
    <name type="scientific">Marinihelvus fidelis</name>
    <dbReference type="NCBI Taxonomy" id="2613842"/>
    <lineage>
        <taxon>Bacteria</taxon>
        <taxon>Pseudomonadati</taxon>
        <taxon>Pseudomonadota</taxon>
        <taxon>Gammaproteobacteria</taxon>
        <taxon>Chromatiales</taxon>
        <taxon>Wenzhouxiangellaceae</taxon>
        <taxon>Marinihelvus</taxon>
    </lineage>
</organism>
<dbReference type="InterPro" id="IPR029062">
    <property type="entry name" value="Class_I_gatase-like"/>
</dbReference>
<feature type="transmembrane region" description="Helical" evidence="1">
    <location>
        <begin position="15"/>
        <end position="34"/>
    </location>
</feature>
<keyword evidence="1" id="KW-0472">Membrane</keyword>
<accession>A0A5N0TAJ6</accession>